<proteinExistence type="predicted"/>
<dbReference type="Proteomes" id="UP000189660">
    <property type="component" value="Chromosome"/>
</dbReference>
<dbReference type="KEGG" id="bapa:BBC0178_012320"/>
<organism evidence="1 2">
    <name type="scientific">Bartonella apihabitans</name>
    <dbReference type="NCBI Taxonomy" id="2750929"/>
    <lineage>
        <taxon>Bacteria</taxon>
        <taxon>Pseudomonadati</taxon>
        <taxon>Pseudomonadota</taxon>
        <taxon>Alphaproteobacteria</taxon>
        <taxon>Hyphomicrobiales</taxon>
        <taxon>Bartonellaceae</taxon>
        <taxon>Bartonella</taxon>
    </lineage>
</organism>
<evidence type="ECO:0000313" key="1">
    <source>
        <dbReference type="EMBL" id="AQT42705.1"/>
    </source>
</evidence>
<accession>A0A1U9MBL8</accession>
<evidence type="ECO:0000313" key="2">
    <source>
        <dbReference type="Proteomes" id="UP000189660"/>
    </source>
</evidence>
<protein>
    <submittedName>
        <fullName evidence="1">Uncharacterized protein</fullName>
    </submittedName>
</protein>
<reference evidence="1 2" key="1">
    <citation type="submission" date="2016-11" db="EMBL/GenBank/DDBJ databases">
        <title>Comparative genomics of Bartonella apis.</title>
        <authorList>
            <person name="Engel P."/>
        </authorList>
    </citation>
    <scope>NUCLEOTIDE SEQUENCE [LARGE SCALE GENOMIC DNA]</scope>
    <source>
        <strain evidence="1 2">BBC0178</strain>
    </source>
</reference>
<gene>
    <name evidence="1" type="ORF">BBC0178_012320</name>
</gene>
<keyword evidence="2" id="KW-1185">Reference proteome</keyword>
<dbReference type="EMBL" id="CP015820">
    <property type="protein sequence ID" value="AQT42705.1"/>
    <property type="molecule type" value="Genomic_DNA"/>
</dbReference>
<sequence length="62" mass="7225">MFQNLVSYMRRRLDDQGYSEVNAPQVLDNPYGKYRGIGAGTKKICLRLHRRAMMPMTTVFMP</sequence>
<dbReference type="AlphaFoldDB" id="A0A1U9MBL8"/>
<name>A0A1U9MBL8_9HYPH</name>